<comment type="similarity">
    <text evidence="1">Belongs to the cytochrome P450 family.</text>
</comment>
<dbReference type="Pfam" id="PF00067">
    <property type="entry name" value="p450"/>
    <property type="match status" value="1"/>
</dbReference>
<feature type="region of interest" description="Disordered" evidence="2">
    <location>
        <begin position="1"/>
        <end position="22"/>
    </location>
</feature>
<evidence type="ECO:0000313" key="3">
    <source>
        <dbReference type="EMBL" id="TPG36443.1"/>
    </source>
</evidence>
<proteinExistence type="inferred from homology"/>
<dbReference type="RefSeq" id="WP_140687037.1">
    <property type="nucleotide sequence ID" value="NZ_RCZG01000001.1"/>
</dbReference>
<comment type="caution">
    <text evidence="3">The sequence shown here is derived from an EMBL/GenBank/DDBJ whole genome shotgun (WGS) entry which is preliminary data.</text>
</comment>
<name>A0A502EFF0_9MYCO</name>
<evidence type="ECO:0000256" key="1">
    <source>
        <dbReference type="ARBA" id="ARBA00010617"/>
    </source>
</evidence>
<dbReference type="GO" id="GO:0016705">
    <property type="term" value="F:oxidoreductase activity, acting on paired donors, with incorporation or reduction of molecular oxygen"/>
    <property type="evidence" value="ECO:0007669"/>
    <property type="project" value="InterPro"/>
</dbReference>
<keyword evidence="4" id="KW-1185">Reference proteome</keyword>
<sequence length="87" mass="9601">MLKPPHTTTSRSRPTTKLDRKANRHLAFASGAHRCLGSHLARMELRCALEEFHGRISEYRVPPGDSPTYPGGTVRSASYLPPQFVAG</sequence>
<dbReference type="GO" id="GO:0005506">
    <property type="term" value="F:iron ion binding"/>
    <property type="evidence" value="ECO:0007669"/>
    <property type="project" value="InterPro"/>
</dbReference>
<feature type="compositionally biased region" description="Low complexity" evidence="2">
    <location>
        <begin position="1"/>
        <end position="15"/>
    </location>
</feature>
<reference evidence="3 4" key="1">
    <citation type="journal article" date="2019" name="Environ. Microbiol.">
        <title>Species interactions and distinct microbial communities in high Arctic permafrost affected cryosols are associated with the CH4 and CO2 gas fluxes.</title>
        <authorList>
            <person name="Altshuler I."/>
            <person name="Hamel J."/>
            <person name="Turney S."/>
            <person name="Magnuson E."/>
            <person name="Levesque R."/>
            <person name="Greer C."/>
            <person name="Whyte L.G."/>
        </authorList>
    </citation>
    <scope>NUCLEOTIDE SEQUENCE [LARGE SCALE GENOMIC DNA]</scope>
    <source>
        <strain evidence="3 4">S5.20</strain>
    </source>
</reference>
<dbReference type="AlphaFoldDB" id="A0A502EFF0"/>
<dbReference type="GO" id="GO:0020037">
    <property type="term" value="F:heme binding"/>
    <property type="evidence" value="ECO:0007669"/>
    <property type="project" value="InterPro"/>
</dbReference>
<organism evidence="3 4">
    <name type="scientific">Mycolicibacterium hodleri</name>
    <dbReference type="NCBI Taxonomy" id="49897"/>
    <lineage>
        <taxon>Bacteria</taxon>
        <taxon>Bacillati</taxon>
        <taxon>Actinomycetota</taxon>
        <taxon>Actinomycetes</taxon>
        <taxon>Mycobacteriales</taxon>
        <taxon>Mycobacteriaceae</taxon>
        <taxon>Mycolicibacterium</taxon>
    </lineage>
</organism>
<evidence type="ECO:0000313" key="4">
    <source>
        <dbReference type="Proteomes" id="UP000320095"/>
    </source>
</evidence>
<dbReference type="EMBL" id="RCZG01000001">
    <property type="protein sequence ID" value="TPG36443.1"/>
    <property type="molecule type" value="Genomic_DNA"/>
</dbReference>
<dbReference type="InterPro" id="IPR036396">
    <property type="entry name" value="Cyt_P450_sf"/>
</dbReference>
<dbReference type="PANTHER" id="PTHR46696">
    <property type="entry name" value="P450, PUTATIVE (EUROFUNG)-RELATED"/>
    <property type="match status" value="1"/>
</dbReference>
<dbReference type="Gene3D" id="1.10.630.10">
    <property type="entry name" value="Cytochrome P450"/>
    <property type="match status" value="1"/>
</dbReference>
<dbReference type="OrthoDB" id="4557982at2"/>
<evidence type="ECO:0000256" key="2">
    <source>
        <dbReference type="SAM" id="MobiDB-lite"/>
    </source>
</evidence>
<dbReference type="Proteomes" id="UP000320095">
    <property type="component" value="Unassembled WGS sequence"/>
</dbReference>
<dbReference type="SUPFAM" id="SSF48264">
    <property type="entry name" value="Cytochrome P450"/>
    <property type="match status" value="1"/>
</dbReference>
<protein>
    <submittedName>
        <fullName evidence="3">Cytochrome P450</fullName>
    </submittedName>
</protein>
<dbReference type="PANTHER" id="PTHR46696:SF6">
    <property type="entry name" value="P450, PUTATIVE (EUROFUNG)-RELATED"/>
    <property type="match status" value="1"/>
</dbReference>
<dbReference type="InterPro" id="IPR001128">
    <property type="entry name" value="Cyt_P450"/>
</dbReference>
<gene>
    <name evidence="3" type="ORF">EAH80_00215</name>
</gene>
<accession>A0A502EFF0</accession>
<dbReference type="GO" id="GO:0004497">
    <property type="term" value="F:monooxygenase activity"/>
    <property type="evidence" value="ECO:0007669"/>
    <property type="project" value="InterPro"/>
</dbReference>